<dbReference type="AlphaFoldDB" id="A0A0W8F726"/>
<reference evidence="4" key="1">
    <citation type="journal article" date="2015" name="Proc. Natl. Acad. Sci. U.S.A.">
        <title>Networks of energetic and metabolic interactions define dynamics in microbial communities.</title>
        <authorList>
            <person name="Embree M."/>
            <person name="Liu J.K."/>
            <person name="Al-Bassam M.M."/>
            <person name="Zengler K."/>
        </authorList>
    </citation>
    <scope>NUCLEOTIDE SEQUENCE</scope>
</reference>
<dbReference type="PANTHER" id="PTHR43637">
    <property type="entry name" value="UPF0273 PROTEIN TM_0370"/>
    <property type="match status" value="1"/>
</dbReference>
<keyword evidence="2" id="KW-0067">ATP-binding</keyword>
<proteinExistence type="predicted"/>
<dbReference type="InterPro" id="IPR003593">
    <property type="entry name" value="AAA+_ATPase"/>
</dbReference>
<dbReference type="Pfam" id="PF07088">
    <property type="entry name" value="GvpD_P-loop"/>
    <property type="match status" value="1"/>
</dbReference>
<feature type="domain" description="AAA+ ATPase" evidence="3">
    <location>
        <begin position="21"/>
        <end position="168"/>
    </location>
</feature>
<dbReference type="PANTHER" id="PTHR43637:SF2">
    <property type="entry name" value="PROTEIN GVPD 1"/>
    <property type="match status" value="1"/>
</dbReference>
<evidence type="ECO:0000256" key="1">
    <source>
        <dbReference type="ARBA" id="ARBA00022741"/>
    </source>
</evidence>
<dbReference type="SMART" id="SM00382">
    <property type="entry name" value="AAA"/>
    <property type="match status" value="1"/>
</dbReference>
<organism evidence="4">
    <name type="scientific">hydrocarbon metagenome</name>
    <dbReference type="NCBI Taxonomy" id="938273"/>
    <lineage>
        <taxon>unclassified sequences</taxon>
        <taxon>metagenomes</taxon>
        <taxon>ecological metagenomes</taxon>
    </lineage>
</organism>
<evidence type="ECO:0000256" key="2">
    <source>
        <dbReference type="ARBA" id="ARBA00022840"/>
    </source>
</evidence>
<dbReference type="GO" id="GO:0005524">
    <property type="term" value="F:ATP binding"/>
    <property type="evidence" value="ECO:0007669"/>
    <property type="project" value="UniProtKB-KW"/>
</dbReference>
<comment type="caution">
    <text evidence="4">The sequence shown here is derived from an EMBL/GenBank/DDBJ whole genome shotgun (WGS) entry which is preliminary data.</text>
</comment>
<dbReference type="Gene3D" id="3.40.50.300">
    <property type="entry name" value="P-loop containing nucleotide triphosphate hydrolases"/>
    <property type="match status" value="2"/>
</dbReference>
<protein>
    <submittedName>
        <fullName evidence="4">Gas vesicle protein gvpd</fullName>
    </submittedName>
</protein>
<name>A0A0W8F726_9ZZZZ</name>
<dbReference type="SUPFAM" id="SSF52540">
    <property type="entry name" value="P-loop containing nucleoside triphosphate hydrolases"/>
    <property type="match status" value="1"/>
</dbReference>
<evidence type="ECO:0000313" key="4">
    <source>
        <dbReference type="EMBL" id="KUG16652.1"/>
    </source>
</evidence>
<accession>A0A0W8F726</accession>
<dbReference type="InterPro" id="IPR027417">
    <property type="entry name" value="P-loop_NTPase"/>
</dbReference>
<gene>
    <name evidence="4" type="ORF">ASZ90_013662</name>
</gene>
<keyword evidence="1" id="KW-0547">Nucleotide-binding</keyword>
<evidence type="ECO:0000259" key="3">
    <source>
        <dbReference type="SMART" id="SM00382"/>
    </source>
</evidence>
<dbReference type="EMBL" id="LNQE01001485">
    <property type="protein sequence ID" value="KUG16652.1"/>
    <property type="molecule type" value="Genomic_DNA"/>
</dbReference>
<sequence>MQSNEQPSIPKEVKEFFHVDKGQTLLIKGMPGTGKTTLALEIMSSLCEERNGIYISTRVDPARLYATNPWIEKVLMPRNVVNATQTKLLGSLNKTSKDLSNYYAVMDFFRLFFEETEEMDNPMIIIDSWDAVLNYTSHLIGTSQHSFEQNICEFARDLDTHLVFVSEFADVMPLDYIVDGVVTMEQFNLPGHAGGNMRNRYVRQIKLEKLRGVKINQKTYTVTLHNGRFRFFEPYREHNDARIVSDGVRVPDPSEDRISTGIPDLDIVTGGLKYGSCNVLEINHGVGKRYYQMLTALASNAIKNGRGVFILPSIGYQLSSRDIFVPTNVIVSQPEGDDARAWGKDLLEKWDALRERTGRPILNIIGLDSIEFSFGYKESLNLTNLMIRNWKETNDINVLVVKSGQESMNMAIHTADTYFLVNELNGGLCLYGVIPRTEPYNMILEDRNRISLTPIV</sequence>
<dbReference type="InterPro" id="IPR009788">
    <property type="entry name" value="GvpD_P-loop"/>
</dbReference>